<evidence type="ECO:0000256" key="1">
    <source>
        <dbReference type="SAM" id="SignalP"/>
    </source>
</evidence>
<dbReference type="Gene3D" id="3.90.76.10">
    <property type="entry name" value="Dipeptide-binding Protein, Domain 1"/>
    <property type="match status" value="1"/>
</dbReference>
<evidence type="ECO:0000313" key="4">
    <source>
        <dbReference type="Proteomes" id="UP000230551"/>
    </source>
</evidence>
<dbReference type="Gene3D" id="3.40.190.10">
    <property type="entry name" value="Periplasmic binding protein-like II"/>
    <property type="match status" value="1"/>
</dbReference>
<dbReference type="PANTHER" id="PTHR30290:SF65">
    <property type="entry name" value="MONOACYL PHOSPHATIDYLINOSITOL TETRAMANNOSIDE-BINDING PROTEIN LPQW-RELATED"/>
    <property type="match status" value="1"/>
</dbReference>
<feature type="domain" description="Solute-binding protein family 5" evidence="2">
    <location>
        <begin position="101"/>
        <end position="449"/>
    </location>
</feature>
<gene>
    <name evidence="3" type="ORF">CQY22_007135</name>
</gene>
<reference evidence="3 4" key="1">
    <citation type="journal article" date="2017" name="Infect. Genet. Evol.">
        <title>The new phylogeny of the genus Mycobacterium: The old and the news.</title>
        <authorList>
            <person name="Tortoli E."/>
            <person name="Fedrizzi T."/>
            <person name="Meehan C.J."/>
            <person name="Trovato A."/>
            <person name="Grottola A."/>
            <person name="Giacobazzi E."/>
            <person name="Serpini G.F."/>
            <person name="Tagliazucchi S."/>
            <person name="Fabio A."/>
            <person name="Bettua C."/>
            <person name="Bertorelli R."/>
            <person name="Frascaro F."/>
            <person name="De Sanctis V."/>
            <person name="Pecorari M."/>
            <person name="Jousson O."/>
            <person name="Segata N."/>
            <person name="Cirillo D.M."/>
        </authorList>
    </citation>
    <scope>NUCLEOTIDE SEQUENCE [LARGE SCALE GENOMIC DNA]</scope>
    <source>
        <strain evidence="3 4">CIP1034565</strain>
    </source>
</reference>
<evidence type="ECO:0000259" key="2">
    <source>
        <dbReference type="Pfam" id="PF00496"/>
    </source>
</evidence>
<organism evidence="3 4">
    <name type="scientific">Mycolicibacterium brumae</name>
    <dbReference type="NCBI Taxonomy" id="85968"/>
    <lineage>
        <taxon>Bacteria</taxon>
        <taxon>Bacillati</taxon>
        <taxon>Actinomycetota</taxon>
        <taxon>Actinomycetes</taxon>
        <taxon>Mycobacteriales</taxon>
        <taxon>Mycobacteriaceae</taxon>
        <taxon>Mycolicibacterium</taxon>
    </lineage>
</organism>
<feature type="signal peptide" evidence="1">
    <location>
        <begin position="1"/>
        <end position="25"/>
    </location>
</feature>
<dbReference type="SUPFAM" id="SSF53850">
    <property type="entry name" value="Periplasmic binding protein-like II"/>
    <property type="match status" value="1"/>
</dbReference>
<sequence>MAARRTRLACCAALATAVIASGVSACGGNAGMVDYAVGGMVDTYNVNTVDGAASAGPQAFARVLTGFSYHGPDGQVVADHDFGTVSVVGRAPMVLDYVISDSAVYSDGVPVTCDDLVLAWAAQSGVFTGFDAASRAGYADIARVECQPGAKNARVTFADNRAVTDYMQLFTATSMMPAHVLSDQLGFGVTEAIQAGDRPKVGQIADAWNTTWALTPGVDVTAFPSSGPYRLAEVTPDGAVILMANERWWGPKPVTKQVTVWPRSADIQDRLNLGDVDVVDVSAGASGVLSVPEDFTRMESPSAGIQQLIFAPVGPLAVIPSRRALSLCVPREEIARDAGVPVSNARLNAAAEDAFTPIENVPESAPFARGDVAAAKTALGGQELRVRIGYQAPNARLATVVGAIARSCAAAGITVEDASDPSITPGSLASGAIDALLSGDGGAVGSGSTGSSAMDAYQFVSGNGNNLPRYLNPVVDGVVRDLVVTTDAKEIARLLRDGDVALWKDMPTLPLYRHQRMLLTGKDMSGVSSSPTRWGAGWNMDRWQRA</sequence>
<dbReference type="InterPro" id="IPR000914">
    <property type="entry name" value="SBP_5_dom"/>
</dbReference>
<dbReference type="PANTHER" id="PTHR30290">
    <property type="entry name" value="PERIPLASMIC BINDING COMPONENT OF ABC TRANSPORTER"/>
    <property type="match status" value="1"/>
</dbReference>
<accession>A0A2G5PCS7</accession>
<proteinExistence type="predicted"/>
<comment type="caution">
    <text evidence="3">The sequence shown here is derived from an EMBL/GenBank/DDBJ whole genome shotgun (WGS) entry which is preliminary data.</text>
</comment>
<dbReference type="InterPro" id="IPR039424">
    <property type="entry name" value="SBP_5"/>
</dbReference>
<dbReference type="Proteomes" id="UP000230551">
    <property type="component" value="Unassembled WGS sequence"/>
</dbReference>
<keyword evidence="4" id="KW-1185">Reference proteome</keyword>
<evidence type="ECO:0000313" key="3">
    <source>
        <dbReference type="EMBL" id="PIB76146.1"/>
    </source>
</evidence>
<protein>
    <recommendedName>
        <fullName evidence="2">Solute-binding protein family 5 domain-containing protein</fullName>
    </recommendedName>
</protein>
<dbReference type="RefSeq" id="WP_090584705.1">
    <property type="nucleotide sequence ID" value="NZ_CP104302.1"/>
</dbReference>
<dbReference type="AlphaFoldDB" id="A0A2G5PCS7"/>
<dbReference type="EMBL" id="PDCN02000006">
    <property type="protein sequence ID" value="PIB76146.1"/>
    <property type="molecule type" value="Genomic_DNA"/>
</dbReference>
<dbReference type="Pfam" id="PF00496">
    <property type="entry name" value="SBP_bac_5"/>
    <property type="match status" value="1"/>
</dbReference>
<dbReference type="STRING" id="85968.GCA_900073015_00058"/>
<keyword evidence="1" id="KW-0732">Signal</keyword>
<feature type="chain" id="PRO_5013741046" description="Solute-binding protein family 5 domain-containing protein" evidence="1">
    <location>
        <begin position="26"/>
        <end position="546"/>
    </location>
</feature>
<dbReference type="GO" id="GO:1904680">
    <property type="term" value="F:peptide transmembrane transporter activity"/>
    <property type="evidence" value="ECO:0007669"/>
    <property type="project" value="TreeGrafter"/>
</dbReference>
<dbReference type="Gene3D" id="3.10.105.10">
    <property type="entry name" value="Dipeptide-binding Protein, Domain 3"/>
    <property type="match status" value="1"/>
</dbReference>
<dbReference type="GO" id="GO:0015833">
    <property type="term" value="P:peptide transport"/>
    <property type="evidence" value="ECO:0007669"/>
    <property type="project" value="TreeGrafter"/>
</dbReference>
<dbReference type="OrthoDB" id="7888869at2"/>
<dbReference type="PROSITE" id="PS51257">
    <property type="entry name" value="PROKAR_LIPOPROTEIN"/>
    <property type="match status" value="1"/>
</dbReference>
<name>A0A2G5PCS7_9MYCO</name>